<protein>
    <submittedName>
        <fullName evidence="2">Anti-repressor SinI</fullName>
    </submittedName>
</protein>
<dbReference type="OrthoDB" id="2473599at2"/>
<keyword evidence="3" id="KW-1185">Reference proteome</keyword>
<dbReference type="InterPro" id="IPR036281">
    <property type="entry name" value="SinR/SinI_dimer_dom_sf"/>
</dbReference>
<sequence>MANLIKAEGWASLMKEAREIGLSPEDVKSFLQMKQTNESVMMEGKKKCI</sequence>
<dbReference type="Pfam" id="PF08671">
    <property type="entry name" value="SinI"/>
    <property type="match status" value="1"/>
</dbReference>
<dbReference type="GO" id="GO:0046983">
    <property type="term" value="F:protein dimerization activity"/>
    <property type="evidence" value="ECO:0007669"/>
    <property type="project" value="InterPro"/>
</dbReference>
<dbReference type="PROSITE" id="PS51500">
    <property type="entry name" value="SIN"/>
    <property type="match status" value="1"/>
</dbReference>
<accession>A0A1H0KPI7</accession>
<dbReference type="Proteomes" id="UP000198778">
    <property type="component" value="Unassembled WGS sequence"/>
</dbReference>
<feature type="domain" description="Sin" evidence="1">
    <location>
        <begin position="1"/>
        <end position="35"/>
    </location>
</feature>
<dbReference type="SUPFAM" id="SSF47406">
    <property type="entry name" value="SinR repressor dimerisation domain-like"/>
    <property type="match status" value="1"/>
</dbReference>
<evidence type="ECO:0000259" key="1">
    <source>
        <dbReference type="PROSITE" id="PS51500"/>
    </source>
</evidence>
<dbReference type="AlphaFoldDB" id="A0A1H0KPI7"/>
<dbReference type="EMBL" id="FNIL01000019">
    <property type="protein sequence ID" value="SDO57849.1"/>
    <property type="molecule type" value="Genomic_DNA"/>
</dbReference>
<evidence type="ECO:0000313" key="2">
    <source>
        <dbReference type="EMBL" id="SDO57849.1"/>
    </source>
</evidence>
<name>A0A1H0KPI7_9BACI</name>
<dbReference type="STRING" id="745820.SAMN04488053_11920"/>
<gene>
    <name evidence="2" type="ORF">SAMN04488053_11920</name>
</gene>
<dbReference type="GO" id="GO:0006355">
    <property type="term" value="P:regulation of DNA-templated transcription"/>
    <property type="evidence" value="ECO:0007669"/>
    <property type="project" value="InterPro"/>
</dbReference>
<organism evidence="2 3">
    <name type="scientific">Alkalicoccus daliensis</name>
    <dbReference type="NCBI Taxonomy" id="745820"/>
    <lineage>
        <taxon>Bacteria</taxon>
        <taxon>Bacillati</taxon>
        <taxon>Bacillota</taxon>
        <taxon>Bacilli</taxon>
        <taxon>Bacillales</taxon>
        <taxon>Bacillaceae</taxon>
        <taxon>Alkalicoccus</taxon>
    </lineage>
</organism>
<dbReference type="InterPro" id="IPR010981">
    <property type="entry name" value="SinR/SinI_dimer_dom"/>
</dbReference>
<dbReference type="RefSeq" id="WP_090844484.1">
    <property type="nucleotide sequence ID" value="NZ_FNIL01000019.1"/>
</dbReference>
<evidence type="ECO:0000313" key="3">
    <source>
        <dbReference type="Proteomes" id="UP000198778"/>
    </source>
</evidence>
<proteinExistence type="predicted"/>
<reference evidence="3" key="1">
    <citation type="submission" date="2016-10" db="EMBL/GenBank/DDBJ databases">
        <authorList>
            <person name="Varghese N."/>
            <person name="Submissions S."/>
        </authorList>
    </citation>
    <scope>NUCLEOTIDE SEQUENCE [LARGE SCALE GENOMIC DNA]</scope>
    <source>
        <strain evidence="3">CGMCC 1.10369</strain>
    </source>
</reference>